<keyword evidence="2" id="KW-1133">Transmembrane helix</keyword>
<feature type="compositionally biased region" description="Polar residues" evidence="1">
    <location>
        <begin position="172"/>
        <end position="186"/>
    </location>
</feature>
<sequence>MGRHSSSASTSWLIILGFKPQVTWRNAIAFLIHCSASILFLVFLNASQPFLIHQLESNTNKKGSHPSSRAGSLSGSLIFYDELLSAFASLVWGALAEIVGLAVVTSISYLFIAMGLVSYTFPTRPWPDLIPARLVFAIGGSGATAMLSGILSEYSSSSKKQSLGMGAEVAVQPNSDQDPETTSQGTLRPAQRQQARRDGADAGETEPLISSEEFRTQGPDHAGRDKLGKRRHGRVAAIAGVFTGLGALVAVFVLVRLPQKIAEYFEDHDSASLALATHDHKKDAEGDLMLRRATVATFWLVAALALLVAATTAVGLRQRTNTPPRLSAADALEQRSQRRQQEDYGALHDSTIALAEDTRQARRARLRQRMERRSQSAWTNVIRSHVRHFISASIGGFRMVGPVRWSEDAEETKAQHRLALELRMAYLGGALARAFTIGTTAFLPLLVTHHYYTSGICRQLPSPNPDAPLPNDELKKLCRSAFTATAILGGTAQLTALLASPLIGFLCDALSPTTTISLTSALGAVGFYLLGVGTAGFAGDKQTGEEVPDPLTGLSIAAAVLVGLGQIGAIVASLAGCARARSLIAEGEEHDSSFSPQTNPDGDEADTGSAADTLMPGREGSSRRRLSSRAQRSGNIEDLTVIEAGQGAGAIAGAYTCTGSLSILVVSKLGGFLFDMYVPSPFLLIGGFSAFVSLFGVAVGLTKRFKQM</sequence>
<feature type="transmembrane region" description="Helical" evidence="2">
    <location>
        <begin position="680"/>
        <end position="701"/>
    </location>
</feature>
<feature type="transmembrane region" description="Helical" evidence="2">
    <location>
        <begin position="518"/>
        <end position="539"/>
    </location>
</feature>
<evidence type="ECO:0000313" key="4">
    <source>
        <dbReference type="Proteomes" id="UP000324022"/>
    </source>
</evidence>
<feature type="region of interest" description="Disordered" evidence="1">
    <location>
        <begin position="165"/>
        <end position="229"/>
    </location>
</feature>
<feature type="transmembrane region" description="Helical" evidence="2">
    <location>
        <begin position="132"/>
        <end position="151"/>
    </location>
</feature>
<dbReference type="AlphaFoldDB" id="A0A5C3DQV0"/>
<feature type="transmembrane region" description="Helical" evidence="2">
    <location>
        <begin position="235"/>
        <end position="255"/>
    </location>
</feature>
<organism evidence="3 4">
    <name type="scientific">Ustilago trichophora</name>
    <dbReference type="NCBI Taxonomy" id="86804"/>
    <lineage>
        <taxon>Eukaryota</taxon>
        <taxon>Fungi</taxon>
        <taxon>Dikarya</taxon>
        <taxon>Basidiomycota</taxon>
        <taxon>Ustilaginomycotina</taxon>
        <taxon>Ustilaginomycetes</taxon>
        <taxon>Ustilaginales</taxon>
        <taxon>Ustilaginaceae</taxon>
        <taxon>Ustilago</taxon>
    </lineage>
</organism>
<evidence type="ECO:0000256" key="2">
    <source>
        <dbReference type="SAM" id="Phobius"/>
    </source>
</evidence>
<keyword evidence="2" id="KW-0472">Membrane</keyword>
<accession>A0A5C3DQV0</accession>
<feature type="transmembrane region" description="Helical" evidence="2">
    <location>
        <begin position="296"/>
        <end position="316"/>
    </location>
</feature>
<feature type="transmembrane region" description="Helical" evidence="2">
    <location>
        <begin position="481"/>
        <end position="506"/>
    </location>
</feature>
<dbReference type="SUPFAM" id="SSF103473">
    <property type="entry name" value="MFS general substrate transporter"/>
    <property type="match status" value="2"/>
</dbReference>
<name>A0A5C3DQV0_9BASI</name>
<dbReference type="InterPro" id="IPR036259">
    <property type="entry name" value="MFS_trans_sf"/>
</dbReference>
<dbReference type="OrthoDB" id="18110at2759"/>
<evidence type="ECO:0000256" key="1">
    <source>
        <dbReference type="SAM" id="MobiDB-lite"/>
    </source>
</evidence>
<dbReference type="PANTHER" id="PTHR23524:SF1">
    <property type="entry name" value="MRH DOMAIN-CONTAINING PROTEIN-RELATED"/>
    <property type="match status" value="1"/>
</dbReference>
<feature type="region of interest" description="Disordered" evidence="1">
    <location>
        <begin position="588"/>
        <end position="632"/>
    </location>
</feature>
<keyword evidence="2" id="KW-0812">Transmembrane</keyword>
<dbReference type="Gene3D" id="1.20.1250.20">
    <property type="entry name" value="MFS general substrate transporter like domains"/>
    <property type="match status" value="1"/>
</dbReference>
<dbReference type="Proteomes" id="UP000324022">
    <property type="component" value="Unassembled WGS sequence"/>
</dbReference>
<feature type="transmembrane region" description="Helical" evidence="2">
    <location>
        <begin position="551"/>
        <end position="575"/>
    </location>
</feature>
<feature type="transmembrane region" description="Helical" evidence="2">
    <location>
        <begin position="27"/>
        <end position="46"/>
    </location>
</feature>
<feature type="transmembrane region" description="Helical" evidence="2">
    <location>
        <begin position="652"/>
        <end position="674"/>
    </location>
</feature>
<dbReference type="EMBL" id="OOIN01000002">
    <property type="protein sequence ID" value="SPO20755.1"/>
    <property type="molecule type" value="Genomic_DNA"/>
</dbReference>
<feature type="transmembrane region" description="Helical" evidence="2">
    <location>
        <begin position="83"/>
        <end position="112"/>
    </location>
</feature>
<proteinExistence type="predicted"/>
<dbReference type="PANTHER" id="PTHR23524">
    <property type="entry name" value="TRANSPORTER, PUTATIVE (AFU_ORTHOLOGUE AFUA_8G04850)-RELATED"/>
    <property type="match status" value="1"/>
</dbReference>
<keyword evidence="4" id="KW-1185">Reference proteome</keyword>
<reference evidence="3 4" key="1">
    <citation type="submission" date="2018-03" db="EMBL/GenBank/DDBJ databases">
        <authorList>
            <person name="Guldener U."/>
        </authorList>
    </citation>
    <scope>NUCLEOTIDE SEQUENCE [LARGE SCALE GENOMIC DNA]</scope>
    <source>
        <strain evidence="3 4">NBRC100155</strain>
    </source>
</reference>
<gene>
    <name evidence="3" type="ORF">UTRI_00231</name>
</gene>
<protein>
    <submittedName>
        <fullName evidence="3">Uncharacterized protein</fullName>
    </submittedName>
</protein>
<evidence type="ECO:0000313" key="3">
    <source>
        <dbReference type="EMBL" id="SPO20755.1"/>
    </source>
</evidence>
<feature type="transmembrane region" description="Helical" evidence="2">
    <location>
        <begin position="425"/>
        <end position="446"/>
    </location>
</feature>